<dbReference type="EMBL" id="JARUXG010000018">
    <property type="protein sequence ID" value="MDG6783243.1"/>
    <property type="molecule type" value="Genomic_DNA"/>
</dbReference>
<organism evidence="1">
    <name type="scientific">Gordonia rubripertincta</name>
    <name type="common">Rhodococcus corallinus</name>
    <dbReference type="NCBI Taxonomy" id="36822"/>
    <lineage>
        <taxon>Bacteria</taxon>
        <taxon>Bacillati</taxon>
        <taxon>Actinomycetota</taxon>
        <taxon>Actinomycetes</taxon>
        <taxon>Mycobacteriales</taxon>
        <taxon>Gordoniaceae</taxon>
        <taxon>Gordonia</taxon>
    </lineage>
</organism>
<dbReference type="AlphaFoldDB" id="A0AAW6RF58"/>
<reference evidence="1" key="1">
    <citation type="submission" date="2023-04" db="EMBL/GenBank/DDBJ databases">
        <title>Characterization and analysis of the complete genome of Gordonia rubripertincta 112, the degrader of aromatic and aliphatic compounds.</title>
        <authorList>
            <person name="Frantsuzova E."/>
            <person name="Bogun A."/>
            <person name="Delegan Y."/>
        </authorList>
    </citation>
    <scope>NUCLEOTIDE SEQUENCE</scope>
    <source>
        <strain evidence="1">112</strain>
    </source>
</reference>
<sequence>MSGEWDDRDLLRDLEPAQWIRRGLGDANPTEVRSLVPAGFDQYARVLNPAEIENANRSVTPVRWADVARASGGIAHAGMQFAAISAYTSPSRMFWTYGPRQNNVSDELASRHVSTLARLLAGHTKTPETCFYGFWEGNTAFSEIDPTVPRIALGSDGFRYYMLGGPISRAGDNFHGLLAHLWWPADRAWFVAAHFDFDCIYVGGSARCIDDLIVAPDLESWQISPDHQVMSHSDSSAP</sequence>
<accession>A0AAW6RF58</accession>
<evidence type="ECO:0008006" key="2">
    <source>
        <dbReference type="Google" id="ProtNLM"/>
    </source>
</evidence>
<evidence type="ECO:0000313" key="1">
    <source>
        <dbReference type="EMBL" id="MDG6783243.1"/>
    </source>
</evidence>
<protein>
    <recommendedName>
        <fullName evidence="2">SMI1/KNR4 family protein</fullName>
    </recommendedName>
</protein>
<comment type="caution">
    <text evidence="1">The sequence shown here is derived from an EMBL/GenBank/DDBJ whole genome shotgun (WGS) entry which is preliminary data.</text>
</comment>
<name>A0AAW6RF58_GORRU</name>
<proteinExistence type="predicted"/>
<dbReference type="RefSeq" id="WP_168432612.1">
    <property type="nucleotide sequence ID" value="NZ_CP136136.1"/>
</dbReference>
<gene>
    <name evidence="1" type="ORF">QBL07_20715</name>
</gene>